<keyword evidence="15" id="KW-0175">Coiled coil</keyword>
<dbReference type="EMBL" id="JAGFBR010000002">
    <property type="protein sequence ID" value="KAH0470062.1"/>
    <property type="molecule type" value="Genomic_DNA"/>
</dbReference>
<dbReference type="PROSITE" id="PS50089">
    <property type="entry name" value="ZF_RING_2"/>
    <property type="match status" value="1"/>
</dbReference>
<dbReference type="GO" id="GO:0005737">
    <property type="term" value="C:cytoplasm"/>
    <property type="evidence" value="ECO:0007669"/>
    <property type="project" value="UniProtKB-SubCell"/>
</dbReference>
<dbReference type="EC" id="2.3.2.27" evidence="5"/>
<keyword evidence="12" id="KW-0234">DNA repair</keyword>
<protein>
    <recommendedName>
        <fullName evidence="5">RING-type E3 ubiquitin transferase</fullName>
        <ecNumber evidence="5">2.3.2.27</ecNumber>
    </recommendedName>
</protein>
<organism evidence="18 19">
    <name type="scientific">Dendrobium chrysotoxum</name>
    <name type="common">Orchid</name>
    <dbReference type="NCBI Taxonomy" id="161865"/>
    <lineage>
        <taxon>Eukaryota</taxon>
        <taxon>Viridiplantae</taxon>
        <taxon>Streptophyta</taxon>
        <taxon>Embryophyta</taxon>
        <taxon>Tracheophyta</taxon>
        <taxon>Spermatophyta</taxon>
        <taxon>Magnoliopsida</taxon>
        <taxon>Liliopsida</taxon>
        <taxon>Asparagales</taxon>
        <taxon>Orchidaceae</taxon>
        <taxon>Epidendroideae</taxon>
        <taxon>Malaxideae</taxon>
        <taxon>Dendrobiinae</taxon>
        <taxon>Dendrobium</taxon>
    </lineage>
</organism>
<evidence type="ECO:0000256" key="12">
    <source>
        <dbReference type="ARBA" id="ARBA00023204"/>
    </source>
</evidence>
<keyword evidence="13" id="KW-0539">Nucleus</keyword>
<evidence type="ECO:0000256" key="15">
    <source>
        <dbReference type="SAM" id="Coils"/>
    </source>
</evidence>
<evidence type="ECO:0000259" key="17">
    <source>
        <dbReference type="PROSITE" id="PS50089"/>
    </source>
</evidence>
<gene>
    <name evidence="18" type="ORF">IEQ34_001620</name>
</gene>
<feature type="compositionally biased region" description="Low complexity" evidence="16">
    <location>
        <begin position="38"/>
        <end position="48"/>
    </location>
</feature>
<feature type="compositionally biased region" description="Acidic residues" evidence="16">
    <location>
        <begin position="59"/>
        <end position="76"/>
    </location>
</feature>
<evidence type="ECO:0000256" key="10">
    <source>
        <dbReference type="ARBA" id="ARBA00022763"/>
    </source>
</evidence>
<dbReference type="Pfam" id="PF13639">
    <property type="entry name" value="zf-RING_2"/>
    <property type="match status" value="1"/>
</dbReference>
<dbReference type="Proteomes" id="UP000775213">
    <property type="component" value="Unassembled WGS sequence"/>
</dbReference>
<dbReference type="SUPFAM" id="SSF57850">
    <property type="entry name" value="RING/U-box"/>
    <property type="match status" value="1"/>
</dbReference>
<evidence type="ECO:0000256" key="5">
    <source>
        <dbReference type="ARBA" id="ARBA00012483"/>
    </source>
</evidence>
<evidence type="ECO:0000256" key="4">
    <source>
        <dbReference type="ARBA" id="ARBA00004906"/>
    </source>
</evidence>
<keyword evidence="11" id="KW-0833">Ubl conjugation pathway</keyword>
<dbReference type="GO" id="GO:0036297">
    <property type="term" value="P:interstrand cross-link repair"/>
    <property type="evidence" value="ECO:0007669"/>
    <property type="project" value="InterPro"/>
</dbReference>
<feature type="coiled-coil region" evidence="15">
    <location>
        <begin position="180"/>
        <end position="214"/>
    </location>
</feature>
<dbReference type="PANTHER" id="PTHR16047:SF7">
    <property type="entry name" value="E3 UBIQUITIN-PROTEIN LIGASE RFWD3"/>
    <property type="match status" value="1"/>
</dbReference>
<dbReference type="GO" id="GO:0008270">
    <property type="term" value="F:zinc ion binding"/>
    <property type="evidence" value="ECO:0007669"/>
    <property type="project" value="UniProtKB-KW"/>
</dbReference>
<keyword evidence="9" id="KW-0677">Repeat</keyword>
<dbReference type="PANTHER" id="PTHR16047">
    <property type="entry name" value="RFWD3 PROTEIN"/>
    <property type="match status" value="1"/>
</dbReference>
<proteinExistence type="predicted"/>
<comment type="catalytic activity">
    <reaction evidence="1">
        <text>S-ubiquitinyl-[E2 ubiquitin-conjugating enzyme]-L-cysteine + [acceptor protein]-L-lysine = [E2 ubiquitin-conjugating enzyme]-L-cysteine + N(6)-ubiquitinyl-[acceptor protein]-L-lysine.</text>
        <dbReference type="EC" id="2.3.2.27"/>
    </reaction>
</comment>
<feature type="region of interest" description="Disordered" evidence="16">
    <location>
        <begin position="1"/>
        <end position="107"/>
    </location>
</feature>
<dbReference type="GO" id="GO:0016567">
    <property type="term" value="P:protein ubiquitination"/>
    <property type="evidence" value="ECO:0007669"/>
    <property type="project" value="InterPro"/>
</dbReference>
<keyword evidence="14" id="KW-0863">Zinc-finger</keyword>
<dbReference type="InterPro" id="IPR056527">
    <property type="entry name" value="WD40_RFWD3"/>
</dbReference>
<dbReference type="GO" id="GO:0061630">
    <property type="term" value="F:ubiquitin protein ligase activity"/>
    <property type="evidence" value="ECO:0007669"/>
    <property type="project" value="UniProtKB-EC"/>
</dbReference>
<evidence type="ECO:0000256" key="3">
    <source>
        <dbReference type="ARBA" id="ARBA00004496"/>
    </source>
</evidence>
<evidence type="ECO:0000256" key="13">
    <source>
        <dbReference type="ARBA" id="ARBA00023242"/>
    </source>
</evidence>
<dbReference type="InterPro" id="IPR001841">
    <property type="entry name" value="Znf_RING"/>
</dbReference>
<comment type="subcellular location">
    <subcellularLocation>
        <location evidence="3">Cytoplasm</location>
    </subcellularLocation>
    <subcellularLocation>
        <location evidence="2">Nucleus</location>
    </subcellularLocation>
</comment>
<evidence type="ECO:0000313" key="19">
    <source>
        <dbReference type="Proteomes" id="UP000775213"/>
    </source>
</evidence>
<evidence type="ECO:0000256" key="16">
    <source>
        <dbReference type="SAM" id="MobiDB-lite"/>
    </source>
</evidence>
<feature type="domain" description="RING-type" evidence="17">
    <location>
        <begin position="113"/>
        <end position="160"/>
    </location>
</feature>
<comment type="caution">
    <text evidence="18">The sequence shown here is derived from an EMBL/GenBank/DDBJ whole genome shotgun (WGS) entry which is preliminary data.</text>
</comment>
<evidence type="ECO:0000256" key="8">
    <source>
        <dbReference type="ARBA" id="ARBA00022679"/>
    </source>
</evidence>
<evidence type="ECO:0000256" key="6">
    <source>
        <dbReference type="ARBA" id="ARBA00022490"/>
    </source>
</evidence>
<keyword evidence="14" id="KW-0862">Zinc</keyword>
<dbReference type="Gene3D" id="3.30.40.10">
    <property type="entry name" value="Zinc/RING finger domain, C3HC4 (zinc finger)"/>
    <property type="match status" value="1"/>
</dbReference>
<evidence type="ECO:0000256" key="14">
    <source>
        <dbReference type="PROSITE-ProRule" id="PRU00175"/>
    </source>
</evidence>
<evidence type="ECO:0000256" key="11">
    <source>
        <dbReference type="ARBA" id="ARBA00022786"/>
    </source>
</evidence>
<keyword evidence="6" id="KW-0963">Cytoplasm</keyword>
<evidence type="ECO:0000256" key="9">
    <source>
        <dbReference type="ARBA" id="ARBA00022737"/>
    </source>
</evidence>
<comment type="pathway">
    <text evidence="4">Protein modification; protein ubiquitination.</text>
</comment>
<dbReference type="AlphaFoldDB" id="A0AAV7HNS8"/>
<evidence type="ECO:0000313" key="18">
    <source>
        <dbReference type="EMBL" id="KAH0470062.1"/>
    </source>
</evidence>
<dbReference type="GO" id="GO:0005634">
    <property type="term" value="C:nucleus"/>
    <property type="evidence" value="ECO:0007669"/>
    <property type="project" value="UniProtKB-SubCell"/>
</dbReference>
<dbReference type="Pfam" id="PF23419">
    <property type="entry name" value="WD40_RFWD3"/>
    <property type="match status" value="1"/>
</dbReference>
<feature type="compositionally biased region" description="Acidic residues" evidence="16">
    <location>
        <begin position="9"/>
        <end position="37"/>
    </location>
</feature>
<keyword evidence="7" id="KW-0853">WD repeat</keyword>
<keyword evidence="19" id="KW-1185">Reference proteome</keyword>
<accession>A0AAV7HNS8</accession>
<dbReference type="SUPFAM" id="SSF50978">
    <property type="entry name" value="WD40 repeat-like"/>
    <property type="match status" value="1"/>
</dbReference>
<dbReference type="InterPro" id="IPR013083">
    <property type="entry name" value="Znf_RING/FYVE/PHD"/>
</dbReference>
<keyword evidence="14" id="KW-0479">Metal-binding</keyword>
<evidence type="ECO:0000256" key="1">
    <source>
        <dbReference type="ARBA" id="ARBA00000900"/>
    </source>
</evidence>
<name>A0AAV7HNS8_DENCH</name>
<sequence length="649" mass="71306">MASRGNRDDQEESDEETDDEDYAPDDEESEEEYEEAEAAVVESPEIEILVVPSGGGDVAGEEGEDEGEEEEEEVVVVEEPGCGIGRGRECEESSSGTEGQLQAGSDPSCLPSCPICLVPWTPDGPHRVCCIPCGHVYGRSCLEKWIKQCKKSAAKCPQCSARFKQTEMINLYAPLIAITNTDLEKEVFSLREKNESLKLERDRLMEEIKKSKKMACLEVASAEALQRRSRHLDERWISVTEPMLENKLMSQNNLFTNGNINGSSHHRCVLQNEIPVDGARVLGIDASSKILIVSGKKPGQDGEHTLNKISLLGQREIDQIQLPPKTGAVRDLCILPGNLALIASLGKKLSLLSMFTNNLVLKYDLPVPAWSCSGDVNEPYHIYAGLQAAISLYYEQNGMLLMFDVRQTAGCLESIEGLSRFPIHSICSLEQNHCSRKVLTASSSGPCLWDVGGCGESGRWGMDDGPDQDPMVPSSRAIVVPGLLSQRRPFLIPELESQGICISLACDSSGTDIVASFRPKMEISRDPMPSQTPASPSQPLYLAGKLGSHVHLKRINGTYFQKGHVVSCYVSEVRMSKSAIMCAEGKNPLFACGDESTHGLCLWNLPSFQLHSRYQPHQYPILDIKYSCSVRLGLLGCISENKLQVFTCF</sequence>
<reference evidence="18 19" key="1">
    <citation type="journal article" date="2021" name="Hortic Res">
        <title>Chromosome-scale assembly of the Dendrobium chrysotoxum genome enhances the understanding of orchid evolution.</title>
        <authorList>
            <person name="Zhang Y."/>
            <person name="Zhang G.Q."/>
            <person name="Zhang D."/>
            <person name="Liu X.D."/>
            <person name="Xu X.Y."/>
            <person name="Sun W.H."/>
            <person name="Yu X."/>
            <person name="Zhu X."/>
            <person name="Wang Z.W."/>
            <person name="Zhao X."/>
            <person name="Zhong W.Y."/>
            <person name="Chen H."/>
            <person name="Yin W.L."/>
            <person name="Huang T."/>
            <person name="Niu S.C."/>
            <person name="Liu Z.J."/>
        </authorList>
    </citation>
    <scope>NUCLEOTIDE SEQUENCE [LARGE SCALE GENOMIC DNA]</scope>
    <source>
        <strain evidence="18">Lindl</strain>
    </source>
</reference>
<dbReference type="InterPro" id="IPR036322">
    <property type="entry name" value="WD40_repeat_dom_sf"/>
</dbReference>
<keyword evidence="10" id="KW-0227">DNA damage</keyword>
<evidence type="ECO:0000256" key="7">
    <source>
        <dbReference type="ARBA" id="ARBA00022574"/>
    </source>
</evidence>
<evidence type="ECO:0000256" key="2">
    <source>
        <dbReference type="ARBA" id="ARBA00004123"/>
    </source>
</evidence>
<keyword evidence="8" id="KW-0808">Transferase</keyword>
<dbReference type="InterPro" id="IPR037381">
    <property type="entry name" value="RFWD3"/>
</dbReference>